<dbReference type="EMBL" id="BKCJ010000115">
    <property type="protein sequence ID" value="GEU29954.1"/>
    <property type="molecule type" value="Genomic_DNA"/>
</dbReference>
<feature type="compositionally biased region" description="Basic and acidic residues" evidence="1">
    <location>
        <begin position="306"/>
        <end position="317"/>
    </location>
</feature>
<feature type="compositionally biased region" description="Basic and acidic residues" evidence="1">
    <location>
        <begin position="254"/>
        <end position="275"/>
    </location>
</feature>
<protein>
    <submittedName>
        <fullName evidence="2">Zf-CCHC domain-containing protein/UBN2 domain-containing protein</fullName>
    </submittedName>
</protein>
<feature type="region of interest" description="Disordered" evidence="1">
    <location>
        <begin position="254"/>
        <end position="317"/>
    </location>
</feature>
<feature type="compositionally biased region" description="Acidic residues" evidence="1">
    <location>
        <begin position="415"/>
        <end position="426"/>
    </location>
</feature>
<dbReference type="Pfam" id="PF14223">
    <property type="entry name" value="Retrotran_gag_2"/>
    <property type="match status" value="1"/>
</dbReference>
<name>A0A699GJP4_TANCI</name>
<feature type="compositionally biased region" description="Basic and acidic residues" evidence="1">
    <location>
        <begin position="361"/>
        <end position="374"/>
    </location>
</feature>
<gene>
    <name evidence="2" type="ORF">Tci_001932</name>
</gene>
<organism evidence="2">
    <name type="scientific">Tanacetum cinerariifolium</name>
    <name type="common">Dalmatian daisy</name>
    <name type="synonym">Chrysanthemum cinerariifolium</name>
    <dbReference type="NCBI Taxonomy" id="118510"/>
    <lineage>
        <taxon>Eukaryota</taxon>
        <taxon>Viridiplantae</taxon>
        <taxon>Streptophyta</taxon>
        <taxon>Embryophyta</taxon>
        <taxon>Tracheophyta</taxon>
        <taxon>Spermatophyta</taxon>
        <taxon>Magnoliopsida</taxon>
        <taxon>eudicotyledons</taxon>
        <taxon>Gunneridae</taxon>
        <taxon>Pentapetalae</taxon>
        <taxon>asterids</taxon>
        <taxon>campanulids</taxon>
        <taxon>Asterales</taxon>
        <taxon>Asteraceae</taxon>
        <taxon>Asteroideae</taxon>
        <taxon>Anthemideae</taxon>
        <taxon>Anthemidinae</taxon>
        <taxon>Tanacetum</taxon>
    </lineage>
</organism>
<dbReference type="AlphaFoldDB" id="A0A699GJP4"/>
<feature type="region of interest" description="Disordered" evidence="1">
    <location>
        <begin position="332"/>
        <end position="436"/>
    </location>
</feature>
<evidence type="ECO:0000256" key="1">
    <source>
        <dbReference type="SAM" id="MobiDB-lite"/>
    </source>
</evidence>
<feature type="compositionally biased region" description="Basic and acidic residues" evidence="1">
    <location>
        <begin position="516"/>
        <end position="530"/>
    </location>
</feature>
<feature type="region of interest" description="Disordered" evidence="1">
    <location>
        <begin position="497"/>
        <end position="537"/>
    </location>
</feature>
<sequence length="793" mass="92125">MDKTDPENISTGKDKNGSVLLWAPPYRVETYMKSKDLDLWHVITFGDFPPIQNNPETKKDEIVPFDKQSDDLKKKLAKNNEAKMVIYNALPRKEYKRIFMCKTAKKIWDTLSITHQEESIDNAFTRFNTNITSLKALDEGFSSKNYVRKFIRALHPKCGTKVAAIEDSKDLTSLTLDALIGNFKVYEVIIKRDSEMAIGKREQSRSLTLKAKKESSDEEILIFDSEDEVYIMAVRDFEKLFKRRGRFVRQPRDEIKSFQRSKDDKNGKSERKYFRCGDPNHLIGECPKSPRSKNQRTFVGGTWSDSGKDEEDKTKDETCLVVQTSNESAGYKVYQSKKKKSEEDDAQEELKEQNSLLDLWKGSKESRLESKRQEIQAGKGEWSSAIKDREIEYFSDTDSDATTSSSWSSDKDDKDDAEDSDLDISNDDSNKRDDDVDGFRVFMYDKSKELPKLTPITPAAYKAKFKKAVEKKFKEYDQKLEALSIINVPEAIDESVQAKDSLNDREGEKKSKRRKDAREYSSKSSKKDNALMDSVEDDIPTRNDEDCILGLSIVIVAKKIKELIKKDELTIVDLKVLEEAQWSDGDNDLTKPRSFEKLMSKIAKPDSRFYNSDFYYLVYMSMEKSILHPLPNIMLPDTTLKMRKDFFKAEMGNRSTHKVYSYKRIIIVVSVDVKMKWYYDFLTSIKVKRTDNKEYEFSSEDLSRLSLNDIEHMYLLKVQGKLYHVKLDYEIDFINALLLYIRRVVIKSRIKDIQLGHGDVKLKGCEWTKNDIKRSEAMLDKIDKTLKHREQLR</sequence>
<comment type="caution">
    <text evidence="2">The sequence shown here is derived from an EMBL/GenBank/DDBJ whole genome shotgun (WGS) entry which is preliminary data.</text>
</comment>
<proteinExistence type="predicted"/>
<accession>A0A699GJP4</accession>
<reference evidence="2" key="1">
    <citation type="journal article" date="2019" name="Sci. Rep.">
        <title>Draft genome of Tanacetum cinerariifolium, the natural source of mosquito coil.</title>
        <authorList>
            <person name="Yamashiro T."/>
            <person name="Shiraishi A."/>
            <person name="Satake H."/>
            <person name="Nakayama K."/>
        </authorList>
    </citation>
    <scope>NUCLEOTIDE SEQUENCE</scope>
</reference>
<evidence type="ECO:0000313" key="2">
    <source>
        <dbReference type="EMBL" id="GEU29954.1"/>
    </source>
</evidence>